<organism evidence="9 10">
    <name type="scientific">Mesorhabditis spiculigera</name>
    <dbReference type="NCBI Taxonomy" id="96644"/>
    <lineage>
        <taxon>Eukaryota</taxon>
        <taxon>Metazoa</taxon>
        <taxon>Ecdysozoa</taxon>
        <taxon>Nematoda</taxon>
        <taxon>Chromadorea</taxon>
        <taxon>Rhabditida</taxon>
        <taxon>Rhabditina</taxon>
        <taxon>Rhabditomorpha</taxon>
        <taxon>Rhabditoidea</taxon>
        <taxon>Rhabditidae</taxon>
        <taxon>Mesorhabditinae</taxon>
        <taxon>Mesorhabditis</taxon>
    </lineage>
</organism>
<dbReference type="Proteomes" id="UP001177023">
    <property type="component" value="Unassembled WGS sequence"/>
</dbReference>
<dbReference type="InterPro" id="IPR017970">
    <property type="entry name" value="Homeobox_CS"/>
</dbReference>
<dbReference type="SMART" id="SM00389">
    <property type="entry name" value="HOX"/>
    <property type="match status" value="1"/>
</dbReference>
<keyword evidence="10" id="KW-1185">Reference proteome</keyword>
<evidence type="ECO:0000256" key="3">
    <source>
        <dbReference type="ARBA" id="ARBA00023155"/>
    </source>
</evidence>
<dbReference type="GO" id="GO:0005634">
    <property type="term" value="C:nucleus"/>
    <property type="evidence" value="ECO:0007669"/>
    <property type="project" value="UniProtKB-SubCell"/>
</dbReference>
<feature type="compositionally biased region" description="Low complexity" evidence="7">
    <location>
        <begin position="83"/>
        <end position="94"/>
    </location>
</feature>
<dbReference type="AlphaFoldDB" id="A0AA36DC69"/>
<dbReference type="InterPro" id="IPR050848">
    <property type="entry name" value="Homeobox_TF"/>
</dbReference>
<dbReference type="PANTHER" id="PTHR24333">
    <property type="entry name" value="HOMEO BOX HB9 LIKE A-RELATED"/>
    <property type="match status" value="1"/>
</dbReference>
<feature type="domain" description="Homeobox" evidence="8">
    <location>
        <begin position="37"/>
        <end position="71"/>
    </location>
</feature>
<dbReference type="GO" id="GO:0000981">
    <property type="term" value="F:DNA-binding transcription factor activity, RNA polymerase II-specific"/>
    <property type="evidence" value="ECO:0007669"/>
    <property type="project" value="InterPro"/>
</dbReference>
<sequence>MKIRKVSVRFMASSTHQPSSEPNKEKKARRARTAFSYEHVRERIQLAISLNLTETQVKIWFQNRRTKWKKHNPGCDTKDRQTPPSAESSRAASPKQKWILSQPLAKFPQLGALSSRPTLQSHNHGYLTTIPSTNDAVQLFALPTLPTQFFFDFSKELPELSSLTIPKQ</sequence>
<dbReference type="Gene3D" id="1.10.10.60">
    <property type="entry name" value="Homeodomain-like"/>
    <property type="match status" value="1"/>
</dbReference>
<comment type="caution">
    <text evidence="9">The sequence shown here is derived from an EMBL/GenBank/DDBJ whole genome shotgun (WGS) entry which is preliminary data.</text>
</comment>
<proteinExistence type="predicted"/>
<feature type="compositionally biased region" description="Polar residues" evidence="7">
    <location>
        <begin position="12"/>
        <end position="21"/>
    </location>
</feature>
<evidence type="ECO:0000256" key="6">
    <source>
        <dbReference type="RuleBase" id="RU000682"/>
    </source>
</evidence>
<feature type="region of interest" description="Disordered" evidence="7">
    <location>
        <begin position="68"/>
        <end position="96"/>
    </location>
</feature>
<evidence type="ECO:0000313" key="9">
    <source>
        <dbReference type="EMBL" id="CAJ0583573.1"/>
    </source>
</evidence>
<evidence type="ECO:0000256" key="2">
    <source>
        <dbReference type="ARBA" id="ARBA00023125"/>
    </source>
</evidence>
<dbReference type="PROSITE" id="PS50071">
    <property type="entry name" value="HOMEOBOX_2"/>
    <property type="match status" value="1"/>
</dbReference>
<keyword evidence="2 5" id="KW-0238">DNA-binding</keyword>
<dbReference type="EMBL" id="CATQJA010002665">
    <property type="protein sequence ID" value="CAJ0583573.1"/>
    <property type="molecule type" value="Genomic_DNA"/>
</dbReference>
<dbReference type="InterPro" id="IPR000047">
    <property type="entry name" value="HTH_motif"/>
</dbReference>
<feature type="region of interest" description="Disordered" evidence="7">
    <location>
        <begin position="1"/>
        <end position="32"/>
    </location>
</feature>
<reference evidence="9" key="1">
    <citation type="submission" date="2023-06" db="EMBL/GenBank/DDBJ databases">
        <authorList>
            <person name="Delattre M."/>
        </authorList>
    </citation>
    <scope>NUCLEOTIDE SEQUENCE</scope>
    <source>
        <strain evidence="9">AF72</strain>
    </source>
</reference>
<dbReference type="InterPro" id="IPR009057">
    <property type="entry name" value="Homeodomain-like_sf"/>
</dbReference>
<evidence type="ECO:0000256" key="5">
    <source>
        <dbReference type="PROSITE-ProRule" id="PRU00108"/>
    </source>
</evidence>
<feature type="DNA-binding region" description="Homeobox" evidence="5">
    <location>
        <begin position="39"/>
        <end position="72"/>
    </location>
</feature>
<evidence type="ECO:0000259" key="8">
    <source>
        <dbReference type="PROSITE" id="PS50071"/>
    </source>
</evidence>
<comment type="subcellular location">
    <subcellularLocation>
        <location evidence="1 5 6">Nucleus</location>
    </subcellularLocation>
</comment>
<dbReference type="PANTHER" id="PTHR24333:SF5">
    <property type="entry name" value="VENT HOMEOBOX"/>
    <property type="match status" value="1"/>
</dbReference>
<feature type="non-terminal residue" evidence="9">
    <location>
        <position position="1"/>
    </location>
</feature>
<protein>
    <recommendedName>
        <fullName evidence="8">Homeobox domain-containing protein</fullName>
    </recommendedName>
</protein>
<accession>A0AA36DC69</accession>
<dbReference type="PROSITE" id="PS00027">
    <property type="entry name" value="HOMEOBOX_1"/>
    <property type="match status" value="1"/>
</dbReference>
<dbReference type="Pfam" id="PF00046">
    <property type="entry name" value="Homeodomain"/>
    <property type="match status" value="1"/>
</dbReference>
<keyword evidence="3 5" id="KW-0371">Homeobox</keyword>
<name>A0AA36DC69_9BILA</name>
<dbReference type="InterPro" id="IPR001356">
    <property type="entry name" value="HD"/>
</dbReference>
<dbReference type="PRINTS" id="PR00031">
    <property type="entry name" value="HTHREPRESSR"/>
</dbReference>
<dbReference type="GO" id="GO:0003677">
    <property type="term" value="F:DNA binding"/>
    <property type="evidence" value="ECO:0007669"/>
    <property type="project" value="UniProtKB-UniRule"/>
</dbReference>
<evidence type="ECO:0000256" key="1">
    <source>
        <dbReference type="ARBA" id="ARBA00004123"/>
    </source>
</evidence>
<dbReference type="SUPFAM" id="SSF46689">
    <property type="entry name" value="Homeodomain-like"/>
    <property type="match status" value="1"/>
</dbReference>
<keyword evidence="4 5" id="KW-0539">Nucleus</keyword>
<evidence type="ECO:0000313" key="10">
    <source>
        <dbReference type="Proteomes" id="UP001177023"/>
    </source>
</evidence>
<evidence type="ECO:0000256" key="7">
    <source>
        <dbReference type="SAM" id="MobiDB-lite"/>
    </source>
</evidence>
<evidence type="ECO:0000256" key="4">
    <source>
        <dbReference type="ARBA" id="ARBA00023242"/>
    </source>
</evidence>
<dbReference type="CDD" id="cd00086">
    <property type="entry name" value="homeodomain"/>
    <property type="match status" value="1"/>
</dbReference>
<gene>
    <name evidence="9" type="ORF">MSPICULIGERA_LOCUS21646</name>
</gene>